<keyword evidence="4" id="KW-0234">DNA repair</keyword>
<evidence type="ECO:0000256" key="2">
    <source>
        <dbReference type="ARBA" id="ARBA00010304"/>
    </source>
</evidence>
<feature type="non-terminal residue" evidence="8">
    <location>
        <position position="451"/>
    </location>
</feature>
<evidence type="ECO:0000256" key="1">
    <source>
        <dbReference type="ARBA" id="ARBA00004123"/>
    </source>
</evidence>
<comment type="caution">
    <text evidence="8">The sequence shown here is derived from an EMBL/GenBank/DDBJ whole genome shotgun (WGS) entry which is preliminary data.</text>
</comment>
<dbReference type="SUPFAM" id="SSF56281">
    <property type="entry name" value="Metallo-hydrolase/oxidoreductase"/>
    <property type="match status" value="2"/>
</dbReference>
<dbReference type="PANTHER" id="PTHR23240:SF6">
    <property type="entry name" value="DNA CROSS-LINK REPAIR 1A PROTEIN"/>
    <property type="match status" value="1"/>
</dbReference>
<keyword evidence="9" id="KW-1185">Reference proteome</keyword>
<evidence type="ECO:0000313" key="8">
    <source>
        <dbReference type="EMBL" id="CAG8461808.1"/>
    </source>
</evidence>
<evidence type="ECO:0000313" key="9">
    <source>
        <dbReference type="Proteomes" id="UP000789342"/>
    </source>
</evidence>
<dbReference type="CDD" id="cd16273">
    <property type="entry name" value="SNM1A-1C-like_MBL-fold"/>
    <property type="match status" value="1"/>
</dbReference>
<reference evidence="8" key="1">
    <citation type="submission" date="2021-06" db="EMBL/GenBank/DDBJ databases">
        <authorList>
            <person name="Kallberg Y."/>
            <person name="Tangrot J."/>
            <person name="Rosling A."/>
        </authorList>
    </citation>
    <scope>NUCLEOTIDE SEQUENCE</scope>
    <source>
        <strain evidence="8">CL551</strain>
    </source>
</reference>
<dbReference type="GO" id="GO:0003684">
    <property type="term" value="F:damaged DNA binding"/>
    <property type="evidence" value="ECO:0007669"/>
    <property type="project" value="TreeGrafter"/>
</dbReference>
<dbReference type="GO" id="GO:0036297">
    <property type="term" value="P:interstrand cross-link repair"/>
    <property type="evidence" value="ECO:0007669"/>
    <property type="project" value="TreeGrafter"/>
</dbReference>
<keyword evidence="5" id="KW-0539">Nucleus</keyword>
<accession>A0A9N8VUJ4</accession>
<dbReference type="InterPro" id="IPR036866">
    <property type="entry name" value="RibonucZ/Hydroxyglut_hydro"/>
</dbReference>
<dbReference type="GO" id="GO:0035312">
    <property type="term" value="F:5'-3' DNA exonuclease activity"/>
    <property type="evidence" value="ECO:0007669"/>
    <property type="project" value="TreeGrafter"/>
</dbReference>
<dbReference type="GO" id="GO:0005634">
    <property type="term" value="C:nucleus"/>
    <property type="evidence" value="ECO:0007669"/>
    <property type="project" value="UniProtKB-SubCell"/>
</dbReference>
<organism evidence="8 9">
    <name type="scientific">Acaulospora morrowiae</name>
    <dbReference type="NCBI Taxonomy" id="94023"/>
    <lineage>
        <taxon>Eukaryota</taxon>
        <taxon>Fungi</taxon>
        <taxon>Fungi incertae sedis</taxon>
        <taxon>Mucoromycota</taxon>
        <taxon>Glomeromycotina</taxon>
        <taxon>Glomeromycetes</taxon>
        <taxon>Diversisporales</taxon>
        <taxon>Acaulosporaceae</taxon>
        <taxon>Acaulospora</taxon>
    </lineage>
</organism>
<evidence type="ECO:0000256" key="5">
    <source>
        <dbReference type="ARBA" id="ARBA00023242"/>
    </source>
</evidence>
<dbReference type="InterPro" id="IPR001279">
    <property type="entry name" value="Metallo-B-lactamas"/>
</dbReference>
<dbReference type="InterPro" id="IPR011084">
    <property type="entry name" value="DRMBL"/>
</dbReference>
<evidence type="ECO:0000256" key="3">
    <source>
        <dbReference type="ARBA" id="ARBA00022763"/>
    </source>
</evidence>
<dbReference type="Gene3D" id="3.60.15.10">
    <property type="entry name" value="Ribonuclease Z/Hydroxyacylglutathione hydrolase-like"/>
    <property type="match status" value="1"/>
</dbReference>
<feature type="domain" description="Metallo-beta-lactamase" evidence="7">
    <location>
        <begin position="18"/>
        <end position="154"/>
    </location>
</feature>
<comment type="subcellular location">
    <subcellularLocation>
        <location evidence="1">Nucleus</location>
    </subcellularLocation>
</comment>
<proteinExistence type="inferred from homology"/>
<dbReference type="EMBL" id="CAJVPV010000534">
    <property type="protein sequence ID" value="CAG8461808.1"/>
    <property type="molecule type" value="Genomic_DNA"/>
</dbReference>
<evidence type="ECO:0000259" key="7">
    <source>
        <dbReference type="Pfam" id="PF12706"/>
    </source>
</evidence>
<evidence type="ECO:0000259" key="6">
    <source>
        <dbReference type="Pfam" id="PF07522"/>
    </source>
</evidence>
<sequence>MIYSLGTSITVDAFKYGKIPDCTAYFLSHFHSDHYCGLSSKWSHGPIYCSAVTANLVVQQLRVNDRYIKRLPLNEEIEIEGTDINVTLIDANHCPGSVLFLFKDKLASGEIMRYLHTGDFRACPRHVLHSAVRQSINPEIDILYLDTTYLNPSYCFPAQEQVVNAIIDFVKKVVKNGEPLPMKQNKNKKNQQRDKSQLSLTQWITRKSQSSSDGVDPTRRVISGEILERGLSANEPTMEHKEQEQVRLEGSKILILVGTYLIGKEKVFQGIARALNSKIYASDSKRKILLCQENPELTSLLTNDPREASVHVVPIKLLRYDSLQAYLKDLEPTFKYIMAFRPTGWSFRSSEEVKVTDKSNTQDILNKTSAYTMDSISPSNNSRTCQIFEVPYSEHSSFRELAAFVTSLNVKRIIPTVNNGSERSRAEMESWLNQWQNNKINKKIDVVPYPD</sequence>
<dbReference type="GO" id="GO:0006303">
    <property type="term" value="P:double-strand break repair via nonhomologous end joining"/>
    <property type="evidence" value="ECO:0007669"/>
    <property type="project" value="TreeGrafter"/>
</dbReference>
<dbReference type="Proteomes" id="UP000789342">
    <property type="component" value="Unassembled WGS sequence"/>
</dbReference>
<feature type="domain" description="DNA repair metallo-beta-lactamase" evidence="6">
    <location>
        <begin position="295"/>
        <end position="420"/>
    </location>
</feature>
<evidence type="ECO:0000256" key="4">
    <source>
        <dbReference type="ARBA" id="ARBA00023204"/>
    </source>
</evidence>
<keyword evidence="3" id="KW-0227">DNA damage</keyword>
<dbReference type="Pfam" id="PF07522">
    <property type="entry name" value="DRMBL"/>
    <property type="match status" value="1"/>
</dbReference>
<dbReference type="AlphaFoldDB" id="A0A9N8VUJ4"/>
<dbReference type="Pfam" id="PF12706">
    <property type="entry name" value="Lactamase_B_2"/>
    <property type="match status" value="1"/>
</dbReference>
<dbReference type="OrthoDB" id="262529at2759"/>
<gene>
    <name evidence="8" type="ORF">AMORRO_LOCUS1432</name>
</gene>
<protein>
    <submittedName>
        <fullName evidence="8">4399_t:CDS:1</fullName>
    </submittedName>
</protein>
<dbReference type="FunFam" id="3.40.50.12650:FF:000001">
    <property type="entry name" value="DNA cross-link repair 1A"/>
    <property type="match status" value="1"/>
</dbReference>
<comment type="similarity">
    <text evidence="2">Belongs to the DNA repair metallo-beta-lactamase (DRMBL) family.</text>
</comment>
<name>A0A9N8VUJ4_9GLOM</name>
<dbReference type="Gene3D" id="3.40.50.12650">
    <property type="match status" value="1"/>
</dbReference>
<dbReference type="PANTHER" id="PTHR23240">
    <property type="entry name" value="DNA CROSS-LINK REPAIR PROTEIN PSO2/SNM1-RELATED"/>
    <property type="match status" value="1"/>
</dbReference>